<dbReference type="AlphaFoldDB" id="A0A182J4X8"/>
<name>A0A182J4X8_ANOAO</name>
<keyword evidence="2" id="KW-1133">Transmembrane helix</keyword>
<evidence type="ECO:0000256" key="2">
    <source>
        <dbReference type="SAM" id="Phobius"/>
    </source>
</evidence>
<reference evidence="3" key="1">
    <citation type="submission" date="2022-08" db="UniProtKB">
        <authorList>
            <consortium name="EnsemblMetazoa"/>
        </authorList>
    </citation>
    <scope>IDENTIFICATION</scope>
    <source>
        <strain evidence="3">EBRO</strain>
    </source>
</reference>
<feature type="compositionally biased region" description="Basic and acidic residues" evidence="1">
    <location>
        <begin position="85"/>
        <end position="100"/>
    </location>
</feature>
<dbReference type="VEuPathDB" id="VectorBase:AATE011431"/>
<proteinExistence type="predicted"/>
<sequence>MGLPLPGWDFGLLIRDNCGVKRLRYDEEPSLCTGVFVGEALSWKDCRHVSAVLLERSLNSKTGANLLNYATHIRTLFDTPLAESAKSKDPTHVPGGERSESSGTGPAGWDGPVAEWMLLVLLLLLLLLLQAAYHILVIGGMKTASTKCNEKHLNSSSILLGADDDVRDVATISKSFGTSRASRRHVQDET</sequence>
<feature type="transmembrane region" description="Helical" evidence="2">
    <location>
        <begin position="116"/>
        <end position="137"/>
    </location>
</feature>
<evidence type="ECO:0000256" key="1">
    <source>
        <dbReference type="SAM" id="MobiDB-lite"/>
    </source>
</evidence>
<dbReference type="EnsemblMetazoa" id="AATE011431-RA">
    <property type="protein sequence ID" value="AATE011431-PA.1"/>
    <property type="gene ID" value="AATE011431"/>
</dbReference>
<organism evidence="3">
    <name type="scientific">Anopheles atroparvus</name>
    <name type="common">European mosquito</name>
    <dbReference type="NCBI Taxonomy" id="41427"/>
    <lineage>
        <taxon>Eukaryota</taxon>
        <taxon>Metazoa</taxon>
        <taxon>Ecdysozoa</taxon>
        <taxon>Arthropoda</taxon>
        <taxon>Hexapoda</taxon>
        <taxon>Insecta</taxon>
        <taxon>Pterygota</taxon>
        <taxon>Neoptera</taxon>
        <taxon>Endopterygota</taxon>
        <taxon>Diptera</taxon>
        <taxon>Nematocera</taxon>
        <taxon>Culicoidea</taxon>
        <taxon>Culicidae</taxon>
        <taxon>Anophelinae</taxon>
        <taxon>Anopheles</taxon>
    </lineage>
</organism>
<keyword evidence="2" id="KW-0812">Transmembrane</keyword>
<feature type="region of interest" description="Disordered" evidence="1">
    <location>
        <begin position="84"/>
        <end position="107"/>
    </location>
</feature>
<protein>
    <submittedName>
        <fullName evidence="3">Uncharacterized protein</fullName>
    </submittedName>
</protein>
<keyword evidence="2" id="KW-0472">Membrane</keyword>
<evidence type="ECO:0000313" key="3">
    <source>
        <dbReference type="EnsemblMetazoa" id="AATE011431-PA.1"/>
    </source>
</evidence>
<accession>A0A182J4X8</accession>